<feature type="binding site" evidence="11">
    <location>
        <position position="71"/>
    </location>
    <ligand>
        <name>S-adenosyl-L-methionine</name>
        <dbReference type="ChEBI" id="CHEBI:59789"/>
    </ligand>
</feature>
<comment type="similarity">
    <text evidence="11">Belongs to the class I-like SAM-binding methyltransferase superfamily. RNA methyltransferase RlmE family.</text>
</comment>
<evidence type="ECO:0000256" key="9">
    <source>
        <dbReference type="ARBA" id="ARBA00042745"/>
    </source>
</evidence>
<dbReference type="GO" id="GO:0005737">
    <property type="term" value="C:cytoplasm"/>
    <property type="evidence" value="ECO:0007669"/>
    <property type="project" value="UniProtKB-SubCell"/>
</dbReference>
<evidence type="ECO:0000256" key="10">
    <source>
        <dbReference type="ARBA" id="ARBA00048970"/>
    </source>
</evidence>
<evidence type="ECO:0000259" key="13">
    <source>
        <dbReference type="Pfam" id="PF01728"/>
    </source>
</evidence>
<keyword evidence="4 11" id="KW-0949">S-adenosyl-L-methionine</keyword>
<evidence type="ECO:0000256" key="12">
    <source>
        <dbReference type="PIRSR" id="PIRSR005461-1"/>
    </source>
</evidence>
<dbReference type="PANTHER" id="PTHR10920:SF18">
    <property type="entry name" value="RRNA METHYLTRANSFERASE 2, MITOCHONDRIAL"/>
    <property type="match status" value="1"/>
</dbReference>
<evidence type="ECO:0000256" key="2">
    <source>
        <dbReference type="ARBA" id="ARBA00022603"/>
    </source>
</evidence>
<proteinExistence type="inferred from homology"/>
<feature type="binding site" evidence="11">
    <location>
        <position position="69"/>
    </location>
    <ligand>
        <name>S-adenosyl-L-methionine</name>
        <dbReference type="ChEBI" id="CHEBI:59789"/>
    </ligand>
</feature>
<feature type="active site" description="Proton acceptor" evidence="11 12">
    <location>
        <position position="170"/>
    </location>
</feature>
<comment type="subcellular location">
    <subcellularLocation>
        <location evidence="11">Cytoplasm</location>
    </subcellularLocation>
</comment>
<evidence type="ECO:0000256" key="6">
    <source>
        <dbReference type="ARBA" id="ARBA00038861"/>
    </source>
</evidence>
<comment type="catalytic activity">
    <reaction evidence="10 11">
        <text>uridine(2552) in 23S rRNA + S-adenosyl-L-methionine = 2'-O-methyluridine(2552) in 23S rRNA + S-adenosyl-L-homocysteine + H(+)</text>
        <dbReference type="Rhea" id="RHEA:42720"/>
        <dbReference type="Rhea" id="RHEA-COMP:10202"/>
        <dbReference type="Rhea" id="RHEA-COMP:10203"/>
        <dbReference type="ChEBI" id="CHEBI:15378"/>
        <dbReference type="ChEBI" id="CHEBI:57856"/>
        <dbReference type="ChEBI" id="CHEBI:59789"/>
        <dbReference type="ChEBI" id="CHEBI:65315"/>
        <dbReference type="ChEBI" id="CHEBI:74478"/>
        <dbReference type="EC" id="2.1.1.166"/>
    </reaction>
</comment>
<dbReference type="Gene3D" id="3.40.50.150">
    <property type="entry name" value="Vaccinia Virus protein VP39"/>
    <property type="match status" value="1"/>
</dbReference>
<dbReference type="SUPFAM" id="SSF53335">
    <property type="entry name" value="S-adenosyl-L-methionine-dependent methyltransferases"/>
    <property type="match status" value="1"/>
</dbReference>
<sequence>MAKKQRPSSARWLKEHHSDPFVQRARKEGYRSRAAYKLLELQECLKVSGRVVPLISSGARVVELGAAPGGWTQVVTRLIGEQGRIVGIDLLEMDPIPGATLLQGDFLEEEAVTAIEAEMPGGEIDVVLSDMAPNMCGIKSADQTRGELLAELALQFAEENLKVGGNLAIKLFNGPGFHDMVKQARAQFDHCKVIKPDASRSRSPEHYLVGFGYKGA</sequence>
<evidence type="ECO:0000256" key="7">
    <source>
        <dbReference type="ARBA" id="ARBA00041129"/>
    </source>
</evidence>
<evidence type="ECO:0000256" key="4">
    <source>
        <dbReference type="ARBA" id="ARBA00022691"/>
    </source>
</evidence>
<feature type="binding site" evidence="11">
    <location>
        <position position="89"/>
    </location>
    <ligand>
        <name>S-adenosyl-L-methionine</name>
        <dbReference type="ChEBI" id="CHEBI:59789"/>
    </ligand>
</feature>
<evidence type="ECO:0000256" key="3">
    <source>
        <dbReference type="ARBA" id="ARBA00022679"/>
    </source>
</evidence>
<evidence type="ECO:0000313" key="14">
    <source>
        <dbReference type="EMBL" id="CRH06984.1"/>
    </source>
</evidence>
<evidence type="ECO:0000256" key="5">
    <source>
        <dbReference type="ARBA" id="ARBA00037569"/>
    </source>
</evidence>
<accession>A0A1S7LLI5</accession>
<organism evidence="14">
    <name type="scientific">Magnetococcus massalia (strain MO-1)</name>
    <dbReference type="NCBI Taxonomy" id="451514"/>
    <lineage>
        <taxon>Bacteria</taxon>
        <taxon>Pseudomonadati</taxon>
        <taxon>Pseudomonadota</taxon>
        <taxon>Magnetococcia</taxon>
        <taxon>Magnetococcales</taxon>
        <taxon>Magnetococcaceae</taxon>
        <taxon>Magnetococcus</taxon>
    </lineage>
</organism>
<dbReference type="HAMAP" id="MF_01547">
    <property type="entry name" value="RNA_methyltr_E"/>
    <property type="match status" value="1"/>
</dbReference>
<dbReference type="InterPro" id="IPR015507">
    <property type="entry name" value="rRNA-MeTfrase_E"/>
</dbReference>
<comment type="function">
    <text evidence="5 11">Specifically methylates the uridine in position 2552 of 23S rRNA at the 2'-O position of the ribose in the fully assembled 50S ribosomal subunit.</text>
</comment>
<dbReference type="InterPro" id="IPR029063">
    <property type="entry name" value="SAM-dependent_MTases_sf"/>
</dbReference>
<feature type="binding site" evidence="11">
    <location>
        <position position="130"/>
    </location>
    <ligand>
        <name>S-adenosyl-L-methionine</name>
        <dbReference type="ChEBI" id="CHEBI:59789"/>
    </ligand>
</feature>
<keyword evidence="1 11" id="KW-0698">rRNA processing</keyword>
<feature type="domain" description="Ribosomal RNA methyltransferase FtsJ" evidence="13">
    <location>
        <begin position="30"/>
        <end position="213"/>
    </location>
</feature>
<dbReference type="InterPro" id="IPR050082">
    <property type="entry name" value="RNA_methyltr_RlmE"/>
</dbReference>
<keyword evidence="2 11" id="KW-0489">Methyltransferase</keyword>
<dbReference type="GO" id="GO:0008650">
    <property type="term" value="F:rRNA (uridine-2'-O-)-methyltransferase activity"/>
    <property type="evidence" value="ECO:0007669"/>
    <property type="project" value="UniProtKB-UniRule"/>
</dbReference>
<reference evidence="14" key="1">
    <citation type="submission" date="2015-04" db="EMBL/GenBank/DDBJ databases">
        <authorList>
            <person name="Syromyatnikov M.Y."/>
            <person name="Popov V.N."/>
        </authorList>
    </citation>
    <scope>NUCLEOTIDE SEQUENCE</scope>
    <source>
        <strain evidence="14">MO-1</strain>
    </source>
</reference>
<dbReference type="AlphaFoldDB" id="A0A1S7LLI5"/>
<keyword evidence="11" id="KW-0963">Cytoplasm</keyword>
<dbReference type="PANTHER" id="PTHR10920">
    <property type="entry name" value="RIBOSOMAL RNA METHYLTRANSFERASE"/>
    <property type="match status" value="1"/>
</dbReference>
<dbReference type="Pfam" id="PF01728">
    <property type="entry name" value="FtsJ"/>
    <property type="match status" value="1"/>
</dbReference>
<feature type="binding site" evidence="11">
    <location>
        <position position="105"/>
    </location>
    <ligand>
        <name>S-adenosyl-L-methionine</name>
        <dbReference type="ChEBI" id="CHEBI:59789"/>
    </ligand>
</feature>
<evidence type="ECO:0000256" key="11">
    <source>
        <dbReference type="HAMAP-Rule" id="MF_01547"/>
    </source>
</evidence>
<dbReference type="PIRSF" id="PIRSF005461">
    <property type="entry name" value="23S_rRNA_mtase"/>
    <property type="match status" value="1"/>
</dbReference>
<keyword evidence="3 11" id="KW-0808">Transferase</keyword>
<evidence type="ECO:0000256" key="1">
    <source>
        <dbReference type="ARBA" id="ARBA00022552"/>
    </source>
</evidence>
<protein>
    <recommendedName>
        <fullName evidence="7 11">Ribosomal RNA large subunit methyltransferase E</fullName>
        <ecNumber evidence="6 11">2.1.1.166</ecNumber>
    </recommendedName>
    <alternativeName>
        <fullName evidence="9 11">23S rRNA Um2552 methyltransferase</fullName>
    </alternativeName>
    <alternativeName>
        <fullName evidence="8 11">rRNA (uridine-2'-O-)-methyltransferase</fullName>
    </alternativeName>
</protein>
<dbReference type="EC" id="2.1.1.166" evidence="6 11"/>
<dbReference type="InterPro" id="IPR002877">
    <property type="entry name" value="RNA_MeTrfase_FtsJ_dom"/>
</dbReference>
<dbReference type="EMBL" id="LO017727">
    <property type="protein sequence ID" value="CRH06984.1"/>
    <property type="molecule type" value="Genomic_DNA"/>
</dbReference>
<gene>
    <name evidence="11 14" type="primary">rrmJ</name>
    <name evidence="11" type="synonym">ftsJ</name>
    <name evidence="11" type="synonym">rlmE</name>
    <name evidence="14" type="ORF">MAGMO_2836</name>
</gene>
<evidence type="ECO:0000256" key="8">
    <source>
        <dbReference type="ARBA" id="ARBA00041995"/>
    </source>
</evidence>
<name>A0A1S7LLI5_MAGMO</name>